<organism evidence="2 3">
    <name type="scientific">Oryza sativa subsp. japonica</name>
    <name type="common">Rice</name>
    <dbReference type="NCBI Taxonomy" id="39947"/>
    <lineage>
        <taxon>Eukaryota</taxon>
        <taxon>Viridiplantae</taxon>
        <taxon>Streptophyta</taxon>
        <taxon>Embryophyta</taxon>
        <taxon>Tracheophyta</taxon>
        <taxon>Spermatophyta</taxon>
        <taxon>Magnoliopsida</taxon>
        <taxon>Liliopsida</taxon>
        <taxon>Poales</taxon>
        <taxon>Poaceae</taxon>
        <taxon>BOP clade</taxon>
        <taxon>Oryzoideae</taxon>
        <taxon>Oryzeae</taxon>
        <taxon>Oryzinae</taxon>
        <taxon>Oryza</taxon>
        <taxon>Oryza sativa</taxon>
    </lineage>
</organism>
<evidence type="ECO:0000256" key="1">
    <source>
        <dbReference type="SAM" id="MobiDB-lite"/>
    </source>
</evidence>
<dbReference type="EMBL" id="AP004230">
    <property type="protein sequence ID" value="BAC20026.1"/>
    <property type="molecule type" value="Genomic_DNA"/>
</dbReference>
<evidence type="ECO:0000313" key="3">
    <source>
        <dbReference type="Proteomes" id="UP000000763"/>
    </source>
</evidence>
<accession>Q8H4F5</accession>
<protein>
    <submittedName>
        <fullName evidence="2">Uncharacterized protein</fullName>
    </submittedName>
</protein>
<sequence length="50" mass="5108">MATAASNGDGDAGGVCDDDDRGGLPHVWRLAGIGGEEDSRFRLGPDPARP</sequence>
<reference evidence="3" key="2">
    <citation type="journal article" date="2008" name="Nucleic Acids Res.">
        <title>The rice annotation project database (RAP-DB): 2008 update.</title>
        <authorList>
            <consortium name="The rice annotation project (RAP)"/>
        </authorList>
    </citation>
    <scope>GENOME REANNOTATION</scope>
    <source>
        <strain evidence="3">cv. Nipponbare</strain>
    </source>
</reference>
<evidence type="ECO:0000313" key="2">
    <source>
        <dbReference type="EMBL" id="BAC20026.1"/>
    </source>
</evidence>
<dbReference type="Proteomes" id="UP000000763">
    <property type="component" value="Chromosome 7"/>
</dbReference>
<name>Q8H4F5_ORYSJ</name>
<dbReference type="AlphaFoldDB" id="Q8H4F5"/>
<feature type="region of interest" description="Disordered" evidence="1">
    <location>
        <begin position="1"/>
        <end position="24"/>
    </location>
</feature>
<gene>
    <name evidence="2" type="primary">OJ2013_G04.110</name>
</gene>
<reference evidence="3" key="1">
    <citation type="journal article" date="2005" name="Nature">
        <title>The map-based sequence of the rice genome.</title>
        <authorList>
            <consortium name="International rice genome sequencing project (IRGSP)"/>
            <person name="Matsumoto T."/>
            <person name="Wu J."/>
            <person name="Kanamori H."/>
            <person name="Katayose Y."/>
            <person name="Fujisawa M."/>
            <person name="Namiki N."/>
            <person name="Mizuno H."/>
            <person name="Yamamoto K."/>
            <person name="Antonio B.A."/>
            <person name="Baba T."/>
            <person name="Sakata K."/>
            <person name="Nagamura Y."/>
            <person name="Aoki H."/>
            <person name="Arikawa K."/>
            <person name="Arita K."/>
            <person name="Bito T."/>
            <person name="Chiden Y."/>
            <person name="Fujitsuka N."/>
            <person name="Fukunaka R."/>
            <person name="Hamada M."/>
            <person name="Harada C."/>
            <person name="Hayashi A."/>
            <person name="Hijishita S."/>
            <person name="Honda M."/>
            <person name="Hosokawa S."/>
            <person name="Ichikawa Y."/>
            <person name="Idonuma A."/>
            <person name="Iijima M."/>
            <person name="Ikeda M."/>
            <person name="Ikeno M."/>
            <person name="Ito K."/>
            <person name="Ito S."/>
            <person name="Ito T."/>
            <person name="Ito Y."/>
            <person name="Ito Y."/>
            <person name="Iwabuchi A."/>
            <person name="Kamiya K."/>
            <person name="Karasawa W."/>
            <person name="Kurita K."/>
            <person name="Katagiri S."/>
            <person name="Kikuta A."/>
            <person name="Kobayashi H."/>
            <person name="Kobayashi N."/>
            <person name="Machita K."/>
            <person name="Maehara T."/>
            <person name="Masukawa M."/>
            <person name="Mizubayashi T."/>
            <person name="Mukai Y."/>
            <person name="Nagasaki H."/>
            <person name="Nagata Y."/>
            <person name="Naito S."/>
            <person name="Nakashima M."/>
            <person name="Nakama Y."/>
            <person name="Nakamichi Y."/>
            <person name="Nakamura M."/>
            <person name="Meguro A."/>
            <person name="Negishi M."/>
            <person name="Ohta I."/>
            <person name="Ohta T."/>
            <person name="Okamoto M."/>
            <person name="Ono N."/>
            <person name="Saji S."/>
            <person name="Sakaguchi M."/>
            <person name="Sakai K."/>
            <person name="Shibata M."/>
            <person name="Shimokawa T."/>
            <person name="Song J."/>
            <person name="Takazaki Y."/>
            <person name="Terasawa K."/>
            <person name="Tsugane M."/>
            <person name="Tsuji K."/>
            <person name="Ueda S."/>
            <person name="Waki K."/>
            <person name="Yamagata H."/>
            <person name="Yamamoto M."/>
            <person name="Yamamoto S."/>
            <person name="Yamane H."/>
            <person name="Yoshiki S."/>
            <person name="Yoshihara R."/>
            <person name="Yukawa K."/>
            <person name="Zhong H."/>
            <person name="Yano M."/>
            <person name="Yuan Q."/>
            <person name="Ouyang S."/>
            <person name="Liu J."/>
            <person name="Jones K.M."/>
            <person name="Gansberger K."/>
            <person name="Moffat K."/>
            <person name="Hill J."/>
            <person name="Bera J."/>
            <person name="Fadrosh D."/>
            <person name="Jin S."/>
            <person name="Johri S."/>
            <person name="Kim M."/>
            <person name="Overton L."/>
            <person name="Reardon M."/>
            <person name="Tsitrin T."/>
            <person name="Vuong H."/>
            <person name="Weaver B."/>
            <person name="Ciecko A."/>
            <person name="Tallon L."/>
            <person name="Jackson J."/>
            <person name="Pai G."/>
            <person name="Aken S.V."/>
            <person name="Utterback T."/>
            <person name="Reidmuller S."/>
            <person name="Feldblyum T."/>
            <person name="Hsiao J."/>
            <person name="Zismann V."/>
            <person name="Iobst S."/>
            <person name="de Vazeille A.R."/>
            <person name="Buell C.R."/>
            <person name="Ying K."/>
            <person name="Li Y."/>
            <person name="Lu T."/>
            <person name="Huang Y."/>
            <person name="Zhao Q."/>
            <person name="Feng Q."/>
            <person name="Zhang L."/>
            <person name="Zhu J."/>
            <person name="Weng Q."/>
            <person name="Mu J."/>
            <person name="Lu Y."/>
            <person name="Fan D."/>
            <person name="Liu Y."/>
            <person name="Guan J."/>
            <person name="Zhang Y."/>
            <person name="Yu S."/>
            <person name="Liu X."/>
            <person name="Zhang Y."/>
            <person name="Hong G."/>
            <person name="Han B."/>
            <person name="Choisne N."/>
            <person name="Demange N."/>
            <person name="Orjeda G."/>
            <person name="Samain S."/>
            <person name="Cattolico L."/>
            <person name="Pelletier E."/>
            <person name="Couloux A."/>
            <person name="Segurens B."/>
            <person name="Wincker P."/>
            <person name="D'Hont A."/>
            <person name="Scarpelli C."/>
            <person name="Weissenbach J."/>
            <person name="Salanoubat M."/>
            <person name="Quetier F."/>
            <person name="Yu Y."/>
            <person name="Kim H.R."/>
            <person name="Rambo T."/>
            <person name="Currie J."/>
            <person name="Collura K."/>
            <person name="Luo M."/>
            <person name="Yang T."/>
            <person name="Ammiraju J.S.S."/>
            <person name="Engler F."/>
            <person name="Soderlund C."/>
            <person name="Wing R.A."/>
            <person name="Palmer L.E."/>
            <person name="de la Bastide M."/>
            <person name="Spiegel L."/>
            <person name="Nascimento L."/>
            <person name="Zutavern T."/>
            <person name="O'Shaughnessy A."/>
            <person name="Dike S."/>
            <person name="Dedhia N."/>
            <person name="Preston R."/>
            <person name="Balija V."/>
            <person name="McCombie W.R."/>
            <person name="Chow T."/>
            <person name="Chen H."/>
            <person name="Chung M."/>
            <person name="Chen C."/>
            <person name="Shaw J."/>
            <person name="Wu H."/>
            <person name="Hsiao K."/>
            <person name="Chao Y."/>
            <person name="Chu M."/>
            <person name="Cheng C."/>
            <person name="Hour A."/>
            <person name="Lee P."/>
            <person name="Lin S."/>
            <person name="Lin Y."/>
            <person name="Liou J."/>
            <person name="Liu S."/>
            <person name="Hsing Y."/>
            <person name="Raghuvanshi S."/>
            <person name="Mohanty A."/>
            <person name="Bharti A.K."/>
            <person name="Gaur A."/>
            <person name="Gupta V."/>
            <person name="Kumar D."/>
            <person name="Ravi V."/>
            <person name="Vij S."/>
            <person name="Kapur A."/>
            <person name="Khurana P."/>
            <person name="Khurana P."/>
            <person name="Khurana J.P."/>
            <person name="Tyagi A.K."/>
            <person name="Gaikwad K."/>
            <person name="Singh A."/>
            <person name="Dalal V."/>
            <person name="Srivastava S."/>
            <person name="Dixit A."/>
            <person name="Pal A.K."/>
            <person name="Ghazi I.A."/>
            <person name="Yadav M."/>
            <person name="Pandit A."/>
            <person name="Bhargava A."/>
            <person name="Sureshbabu K."/>
            <person name="Batra K."/>
            <person name="Sharma T.R."/>
            <person name="Mohapatra T."/>
            <person name="Singh N.K."/>
            <person name="Messing J."/>
            <person name="Nelson A.B."/>
            <person name="Fuks G."/>
            <person name="Kavchok S."/>
            <person name="Keizer G."/>
            <person name="Linton E."/>
            <person name="Llaca V."/>
            <person name="Song R."/>
            <person name="Tanyolac B."/>
            <person name="Young S."/>
            <person name="Ho-Il K."/>
            <person name="Hahn J.H."/>
            <person name="Sangsakoo G."/>
            <person name="Vanavichit A."/>
            <person name="de Mattos Luiz.A.T."/>
            <person name="Zimmer P.D."/>
            <person name="Malone G."/>
            <person name="Dellagostin O."/>
            <person name="de Oliveira A.C."/>
            <person name="Bevan M."/>
            <person name="Bancroft I."/>
            <person name="Minx P."/>
            <person name="Cordum H."/>
            <person name="Wilson R."/>
            <person name="Cheng Z."/>
            <person name="Jin W."/>
            <person name="Jiang J."/>
            <person name="Leong S.A."/>
            <person name="Iwama H."/>
            <person name="Gojobori T."/>
            <person name="Itoh T."/>
            <person name="Niimura Y."/>
            <person name="Fujii Y."/>
            <person name="Habara T."/>
            <person name="Sakai H."/>
            <person name="Sato Y."/>
            <person name="Wilson G."/>
            <person name="Kumar K."/>
            <person name="McCouch S."/>
            <person name="Juretic N."/>
            <person name="Hoen D."/>
            <person name="Wright S."/>
            <person name="Bruskiewich R."/>
            <person name="Bureau T."/>
            <person name="Miyao A."/>
            <person name="Hirochika H."/>
            <person name="Nishikawa T."/>
            <person name="Kadowaki K."/>
            <person name="Sugiura M."/>
            <person name="Burr B."/>
            <person name="Sasaki T."/>
        </authorList>
    </citation>
    <scope>NUCLEOTIDE SEQUENCE [LARGE SCALE GENOMIC DNA]</scope>
    <source>
        <strain evidence="3">cv. Nipponbare</strain>
    </source>
</reference>
<proteinExistence type="predicted"/>